<dbReference type="SUPFAM" id="SSF46934">
    <property type="entry name" value="UBA-like"/>
    <property type="match status" value="1"/>
</dbReference>
<dbReference type="Pfam" id="PF22566">
    <property type="entry name" value="UBA_8"/>
    <property type="match status" value="1"/>
</dbReference>
<dbReference type="InterPro" id="IPR036691">
    <property type="entry name" value="Endo/exonu/phosph_ase_sf"/>
</dbReference>
<dbReference type="Gene3D" id="1.10.8.10">
    <property type="entry name" value="DNA helicase RuvA subunit, C-terminal domain"/>
    <property type="match status" value="1"/>
</dbReference>
<dbReference type="Pfam" id="PF03372">
    <property type="entry name" value="Exo_endo_phos"/>
    <property type="match status" value="1"/>
</dbReference>
<evidence type="ECO:0000256" key="3">
    <source>
        <dbReference type="ARBA" id="ARBA00004322"/>
    </source>
</evidence>
<evidence type="ECO:0008006" key="15">
    <source>
        <dbReference type="Google" id="ProtNLM"/>
    </source>
</evidence>
<protein>
    <recommendedName>
        <fullName evidence="15">5'-tyrosyl-DNA phosphodiesterase</fullName>
    </recommendedName>
</protein>
<keyword evidence="8" id="KW-0460">Magnesium</keyword>
<keyword evidence="4" id="KW-0540">Nuclease</keyword>
<dbReference type="Proteomes" id="UP000835052">
    <property type="component" value="Unassembled WGS sequence"/>
</dbReference>
<dbReference type="EMBL" id="CAJGYM010000001">
    <property type="protein sequence ID" value="CAD6184349.1"/>
    <property type="molecule type" value="Genomic_DNA"/>
</dbReference>
<organism evidence="13 14">
    <name type="scientific">Caenorhabditis auriculariae</name>
    <dbReference type="NCBI Taxonomy" id="2777116"/>
    <lineage>
        <taxon>Eukaryota</taxon>
        <taxon>Metazoa</taxon>
        <taxon>Ecdysozoa</taxon>
        <taxon>Nematoda</taxon>
        <taxon>Chromadorea</taxon>
        <taxon>Rhabditida</taxon>
        <taxon>Rhabditina</taxon>
        <taxon>Rhabditomorpha</taxon>
        <taxon>Rhabditoidea</taxon>
        <taxon>Rhabditidae</taxon>
        <taxon>Peloderinae</taxon>
        <taxon>Caenorhabditis</taxon>
    </lineage>
</organism>
<dbReference type="GO" id="GO:0006302">
    <property type="term" value="P:double-strand break repair"/>
    <property type="evidence" value="ECO:0007669"/>
    <property type="project" value="TreeGrafter"/>
</dbReference>
<dbReference type="InterPro" id="IPR005135">
    <property type="entry name" value="Endo/exonuclease/phosphatase"/>
</dbReference>
<dbReference type="PANTHER" id="PTHR15822">
    <property type="entry name" value="TRAF AND TNF RECEPTOR-ASSOCIATED PROTEIN"/>
    <property type="match status" value="1"/>
</dbReference>
<dbReference type="InterPro" id="IPR009060">
    <property type="entry name" value="UBA-like_sf"/>
</dbReference>
<keyword evidence="7" id="KW-0378">Hydrolase</keyword>
<dbReference type="InterPro" id="IPR051547">
    <property type="entry name" value="TDP2-like"/>
</dbReference>
<proteinExistence type="predicted"/>
<sequence>MPIFSTLYEQLSYRTILGGCLHQDVKDQDERESEQKPTQEIDSHEAEKLMEKFAAITGTDEIFAQTVLQDVNWNLEAALDVFYGSEGFAEIRSAVVVGQSDSSNKFLFLRFLLGLDVSLMSWNIDGLDGRSLATRIKAVHKIITNPDFVFLQEVVEREIKTIERLEVQYNILYSNRSSPYYTAILVSKNFVTEKHDVVHYQNSGMHRTLQIVELAFCFDKVRDIIRANPNSLVFFGGDLNVRDDEMVDLPQGMRDAWIAAGSDIKTKFTWDMRLNNNKEMHANARMRFDRIFWYGPLKSVNISLEGRQRIRSCLCFPSDHWAVHAVFS</sequence>
<dbReference type="PANTHER" id="PTHR15822:SF4">
    <property type="entry name" value="TYROSYL-DNA PHOSPHODIESTERASE 2"/>
    <property type="match status" value="1"/>
</dbReference>
<evidence type="ECO:0000259" key="12">
    <source>
        <dbReference type="Pfam" id="PF22566"/>
    </source>
</evidence>
<evidence type="ECO:0000256" key="2">
    <source>
        <dbReference type="ARBA" id="ARBA00001946"/>
    </source>
</evidence>
<keyword evidence="14" id="KW-1185">Reference proteome</keyword>
<evidence type="ECO:0000256" key="7">
    <source>
        <dbReference type="ARBA" id="ARBA00022801"/>
    </source>
</evidence>
<accession>A0A8S1GMM4</accession>
<evidence type="ECO:0000256" key="8">
    <source>
        <dbReference type="ARBA" id="ARBA00022842"/>
    </source>
</evidence>
<evidence type="ECO:0000313" key="13">
    <source>
        <dbReference type="EMBL" id="CAD6184349.1"/>
    </source>
</evidence>
<dbReference type="InterPro" id="IPR054109">
    <property type="entry name" value="UBA_8"/>
</dbReference>
<dbReference type="AlphaFoldDB" id="A0A8S1GMM4"/>
<dbReference type="Gene3D" id="3.60.10.10">
    <property type="entry name" value="Endonuclease/exonuclease/phosphatase"/>
    <property type="match status" value="2"/>
</dbReference>
<evidence type="ECO:0000259" key="11">
    <source>
        <dbReference type="Pfam" id="PF03372"/>
    </source>
</evidence>
<comment type="cofactor">
    <cofactor evidence="1">
        <name>Mn(2+)</name>
        <dbReference type="ChEBI" id="CHEBI:29035"/>
    </cofactor>
</comment>
<dbReference type="GO" id="GO:0005737">
    <property type="term" value="C:cytoplasm"/>
    <property type="evidence" value="ECO:0007669"/>
    <property type="project" value="TreeGrafter"/>
</dbReference>
<comment type="subcellular location">
    <subcellularLocation>
        <location evidence="3">Nucleus</location>
        <location evidence="3">PML body</location>
    </subcellularLocation>
</comment>
<dbReference type="GO" id="GO:0004518">
    <property type="term" value="F:nuclease activity"/>
    <property type="evidence" value="ECO:0007669"/>
    <property type="project" value="UniProtKB-KW"/>
</dbReference>
<comment type="cofactor">
    <cofactor evidence="2">
        <name>Mg(2+)</name>
        <dbReference type="ChEBI" id="CHEBI:18420"/>
    </cofactor>
</comment>
<comment type="caution">
    <text evidence="13">The sequence shown here is derived from an EMBL/GenBank/DDBJ whole genome shotgun (WGS) entry which is preliminary data.</text>
</comment>
<dbReference type="GO" id="GO:0003697">
    <property type="term" value="F:single-stranded DNA binding"/>
    <property type="evidence" value="ECO:0007669"/>
    <property type="project" value="TreeGrafter"/>
</dbReference>
<evidence type="ECO:0000256" key="6">
    <source>
        <dbReference type="ARBA" id="ARBA00022763"/>
    </source>
</evidence>
<reference evidence="13" key="1">
    <citation type="submission" date="2020-10" db="EMBL/GenBank/DDBJ databases">
        <authorList>
            <person name="Kikuchi T."/>
        </authorList>
    </citation>
    <scope>NUCLEOTIDE SEQUENCE</scope>
    <source>
        <strain evidence="13">NKZ352</strain>
    </source>
</reference>
<dbReference type="OrthoDB" id="9975959at2759"/>
<keyword evidence="10" id="KW-0539">Nucleus</keyword>
<evidence type="ECO:0000313" key="14">
    <source>
        <dbReference type="Proteomes" id="UP000835052"/>
    </source>
</evidence>
<evidence type="ECO:0000256" key="1">
    <source>
        <dbReference type="ARBA" id="ARBA00001936"/>
    </source>
</evidence>
<evidence type="ECO:0000256" key="4">
    <source>
        <dbReference type="ARBA" id="ARBA00022722"/>
    </source>
</evidence>
<dbReference type="GO" id="GO:0016605">
    <property type="term" value="C:PML body"/>
    <property type="evidence" value="ECO:0007669"/>
    <property type="project" value="UniProtKB-SubCell"/>
</dbReference>
<keyword evidence="5" id="KW-0479">Metal-binding</keyword>
<evidence type="ECO:0000256" key="5">
    <source>
        <dbReference type="ARBA" id="ARBA00022723"/>
    </source>
</evidence>
<feature type="domain" description="Endonuclease/exonuclease/phosphatase" evidence="11">
    <location>
        <begin position="120"/>
        <end position="320"/>
    </location>
</feature>
<evidence type="ECO:0000256" key="9">
    <source>
        <dbReference type="ARBA" id="ARBA00023204"/>
    </source>
</evidence>
<dbReference type="GO" id="GO:0070260">
    <property type="term" value="F:5'-tyrosyl-DNA phosphodiesterase activity"/>
    <property type="evidence" value="ECO:0007669"/>
    <property type="project" value="TreeGrafter"/>
</dbReference>
<dbReference type="GO" id="GO:0046872">
    <property type="term" value="F:metal ion binding"/>
    <property type="evidence" value="ECO:0007669"/>
    <property type="project" value="UniProtKB-KW"/>
</dbReference>
<keyword evidence="9" id="KW-0234">DNA repair</keyword>
<gene>
    <name evidence="13" type="ORF">CAUJ_LOCUS268</name>
</gene>
<keyword evidence="6" id="KW-0227">DNA damage</keyword>
<dbReference type="SUPFAM" id="SSF56219">
    <property type="entry name" value="DNase I-like"/>
    <property type="match status" value="1"/>
</dbReference>
<evidence type="ECO:0000256" key="10">
    <source>
        <dbReference type="ARBA" id="ARBA00023242"/>
    </source>
</evidence>
<feature type="domain" description="UBA-like" evidence="12">
    <location>
        <begin position="48"/>
        <end position="87"/>
    </location>
</feature>
<name>A0A8S1GMM4_9PELO</name>